<name>A0A445JWV3_GLYSO</name>
<dbReference type="AlphaFoldDB" id="A0A445JWV3"/>
<sequence length="89" mass="10401">NHFHSWHQVLIAGKRIISLTLMKKFRNLHRHPCTCSIISCQPLCQTFDGMKKQAGDYTQLPAAQRIQLKFPWTVRIFLMPMLILNPNEV</sequence>
<proteinExistence type="predicted"/>
<feature type="non-terminal residue" evidence="1">
    <location>
        <position position="1"/>
    </location>
</feature>
<dbReference type="EMBL" id="QZWG01000007">
    <property type="protein sequence ID" value="RZC02938.1"/>
    <property type="molecule type" value="Genomic_DNA"/>
</dbReference>
<reference evidence="1 2" key="1">
    <citation type="submission" date="2018-09" db="EMBL/GenBank/DDBJ databases">
        <title>A high-quality reference genome of wild soybean provides a powerful tool to mine soybean genomes.</title>
        <authorList>
            <person name="Xie M."/>
            <person name="Chung C.Y.L."/>
            <person name="Li M.-W."/>
            <person name="Wong F.-L."/>
            <person name="Chan T.-F."/>
            <person name="Lam H.-M."/>
        </authorList>
    </citation>
    <scope>NUCLEOTIDE SEQUENCE [LARGE SCALE GENOMIC DNA]</scope>
    <source>
        <strain evidence="2">cv. W05</strain>
        <tissue evidence="1">Hypocotyl of etiolated seedlings</tissue>
    </source>
</reference>
<protein>
    <submittedName>
        <fullName evidence="1">Uncharacterized protein</fullName>
    </submittedName>
</protein>
<gene>
    <name evidence="1" type="ORF">D0Y65_017860</name>
</gene>
<organism evidence="1 2">
    <name type="scientific">Glycine soja</name>
    <name type="common">Wild soybean</name>
    <dbReference type="NCBI Taxonomy" id="3848"/>
    <lineage>
        <taxon>Eukaryota</taxon>
        <taxon>Viridiplantae</taxon>
        <taxon>Streptophyta</taxon>
        <taxon>Embryophyta</taxon>
        <taxon>Tracheophyta</taxon>
        <taxon>Spermatophyta</taxon>
        <taxon>Magnoliopsida</taxon>
        <taxon>eudicotyledons</taxon>
        <taxon>Gunneridae</taxon>
        <taxon>Pentapetalae</taxon>
        <taxon>rosids</taxon>
        <taxon>fabids</taxon>
        <taxon>Fabales</taxon>
        <taxon>Fabaceae</taxon>
        <taxon>Papilionoideae</taxon>
        <taxon>50 kb inversion clade</taxon>
        <taxon>NPAAA clade</taxon>
        <taxon>indigoferoid/millettioid clade</taxon>
        <taxon>Phaseoleae</taxon>
        <taxon>Glycine</taxon>
        <taxon>Glycine subgen. Soja</taxon>
    </lineage>
</organism>
<evidence type="ECO:0000313" key="2">
    <source>
        <dbReference type="Proteomes" id="UP000289340"/>
    </source>
</evidence>
<evidence type="ECO:0000313" key="1">
    <source>
        <dbReference type="EMBL" id="RZC02938.1"/>
    </source>
</evidence>
<comment type="caution">
    <text evidence="1">The sequence shown here is derived from an EMBL/GenBank/DDBJ whole genome shotgun (WGS) entry which is preliminary data.</text>
</comment>
<keyword evidence="2" id="KW-1185">Reference proteome</keyword>
<dbReference type="Proteomes" id="UP000289340">
    <property type="component" value="Chromosome 7"/>
</dbReference>
<accession>A0A445JWV3</accession>